<organism evidence="2 3">
    <name type="scientific">Rhizobium paknamense</name>
    <dbReference type="NCBI Taxonomy" id="1206817"/>
    <lineage>
        <taxon>Bacteria</taxon>
        <taxon>Pseudomonadati</taxon>
        <taxon>Pseudomonadota</taxon>
        <taxon>Alphaproteobacteria</taxon>
        <taxon>Hyphomicrobiales</taxon>
        <taxon>Rhizobiaceae</taxon>
        <taxon>Rhizobium/Agrobacterium group</taxon>
        <taxon>Rhizobium</taxon>
    </lineage>
</organism>
<comment type="caution">
    <text evidence="2">The sequence shown here is derived from an EMBL/GenBank/DDBJ whole genome shotgun (WGS) entry which is preliminary data.</text>
</comment>
<dbReference type="GO" id="GO:0003955">
    <property type="term" value="F:NAD(P)H dehydrogenase (quinone) activity"/>
    <property type="evidence" value="ECO:0007669"/>
    <property type="project" value="UniProtKB-EC"/>
</dbReference>
<accession>A0ABU0I9E7</accession>
<dbReference type="PANTHER" id="PTHR47129">
    <property type="entry name" value="QUINONE OXIDOREDUCTASE 2"/>
    <property type="match status" value="1"/>
</dbReference>
<dbReference type="CDD" id="cd05269">
    <property type="entry name" value="TMR_SDR_a"/>
    <property type="match status" value="1"/>
</dbReference>
<evidence type="ECO:0000313" key="3">
    <source>
        <dbReference type="Proteomes" id="UP001235269"/>
    </source>
</evidence>
<dbReference type="PANTHER" id="PTHR47129:SF1">
    <property type="entry name" value="NMRA-LIKE DOMAIN-CONTAINING PROTEIN"/>
    <property type="match status" value="1"/>
</dbReference>
<proteinExistence type="predicted"/>
<dbReference type="InterPro" id="IPR036291">
    <property type="entry name" value="NAD(P)-bd_dom_sf"/>
</dbReference>
<dbReference type="InterPro" id="IPR052718">
    <property type="entry name" value="NmrA-type_oxidoreductase"/>
</dbReference>
<dbReference type="EMBL" id="JAUSWH010000002">
    <property type="protein sequence ID" value="MDQ0454864.1"/>
    <property type="molecule type" value="Genomic_DNA"/>
</dbReference>
<dbReference type="Proteomes" id="UP001235269">
    <property type="component" value="Unassembled WGS sequence"/>
</dbReference>
<keyword evidence="3" id="KW-1185">Reference proteome</keyword>
<feature type="domain" description="NmrA-like" evidence="1">
    <location>
        <begin position="2"/>
        <end position="245"/>
    </location>
</feature>
<gene>
    <name evidence="2" type="ORF">QO005_001191</name>
</gene>
<dbReference type="Gene3D" id="3.90.25.10">
    <property type="entry name" value="UDP-galactose 4-epimerase, domain 1"/>
    <property type="match status" value="1"/>
</dbReference>
<sequence>MSKILVTGASGKLGTLVIRHLLKTENVAPGNIVAASRDPAKLAALQSEGVETRRADFTDPGSLSEAFKGIDRLLIISTDAIGSRVPQHEAAVAGAIKAGVTRLFYTSMFSPETSKVSFAPEHQASEAAIKASGLAYSIFRNGWYMENLFNGLPAALASGNWYNAAGEGGTSYIARDDIARAMAAELANPADQSTIYTLSGGHAYSKAEIAALARTITGKPLAVVDVTEEQLAGGLKAAGIPEAFIPVIVSVEAATRAGNLATVTPDAEKLARTPLQSLKDFLEANKAAL</sequence>
<protein>
    <submittedName>
        <fullName evidence="2">NAD(P)H dehydrogenase (Quinone)</fullName>
        <ecNumber evidence="2">1.6.5.2</ecNumber>
    </submittedName>
</protein>
<dbReference type="InterPro" id="IPR008030">
    <property type="entry name" value="NmrA-like"/>
</dbReference>
<reference evidence="2 3" key="1">
    <citation type="submission" date="2023-07" db="EMBL/GenBank/DDBJ databases">
        <title>Genomic Encyclopedia of Type Strains, Phase IV (KMG-IV): sequencing the most valuable type-strain genomes for metagenomic binning, comparative biology and taxonomic classification.</title>
        <authorList>
            <person name="Goeker M."/>
        </authorList>
    </citation>
    <scope>NUCLEOTIDE SEQUENCE [LARGE SCALE GENOMIC DNA]</scope>
    <source>
        <strain evidence="2 3">DSM 100301</strain>
    </source>
</reference>
<dbReference type="Pfam" id="PF05368">
    <property type="entry name" value="NmrA"/>
    <property type="match status" value="1"/>
</dbReference>
<evidence type="ECO:0000259" key="1">
    <source>
        <dbReference type="Pfam" id="PF05368"/>
    </source>
</evidence>
<name>A0ABU0I9E7_9HYPH</name>
<keyword evidence="2" id="KW-0560">Oxidoreductase</keyword>
<evidence type="ECO:0000313" key="2">
    <source>
        <dbReference type="EMBL" id="MDQ0454864.1"/>
    </source>
</evidence>
<dbReference type="SUPFAM" id="SSF51735">
    <property type="entry name" value="NAD(P)-binding Rossmann-fold domains"/>
    <property type="match status" value="1"/>
</dbReference>
<dbReference type="Gene3D" id="3.40.50.720">
    <property type="entry name" value="NAD(P)-binding Rossmann-like Domain"/>
    <property type="match status" value="1"/>
</dbReference>
<dbReference type="EC" id="1.6.5.2" evidence="2"/>